<dbReference type="SUPFAM" id="SSF57850">
    <property type="entry name" value="RING/U-box"/>
    <property type="match status" value="1"/>
</dbReference>
<dbReference type="Pfam" id="PF12906">
    <property type="entry name" value="RINGv"/>
    <property type="match status" value="1"/>
</dbReference>
<evidence type="ECO:0000259" key="5">
    <source>
        <dbReference type="PROSITE" id="PS50006"/>
    </source>
</evidence>
<dbReference type="CDD" id="cd16495">
    <property type="entry name" value="RING_CH-C4HC3_MARCH"/>
    <property type="match status" value="1"/>
</dbReference>
<keyword evidence="3" id="KW-0862">Zinc</keyword>
<dbReference type="PROSITE" id="PS51292">
    <property type="entry name" value="ZF_RING_CH"/>
    <property type="match status" value="1"/>
</dbReference>
<sequence>MSSKSLSIRLSTSQDRTLKSLTIYGIFSYKAKSFTTTHISTSLTPQLFMRVGDQVQTFCDIRVGLQAQELANRKNNDSEEEKYIKSQVSFLFCLIHEANGPNVYAYNQLVDIFGYLSDHIKLNDIDPQIYSLFGKCETIKEAREILDRFHVESSSKDLWKTKNAIATKLKKLQAKTLGCEIKEGDIVRIGRLKMKLIKLESSVSDIRDISIQNINEDSKTYSRGSFIEPGSPKKVTDKDKPICRFCLSCDNPDKDPLFNACKCKGTQGLIHLQCLRSWMNSFKKHKVLSNLSEEYHWKTTTCEICKASYTLQIEHEGTLVDLLEYKKPEEAYCVFETLHPKESDRFLSKSLFVHQFKNPEIKRKYKTFFKNQQSTFTFGRADEAEFRFNDQSVSRIHGEITLTNESRLFIKDYDSRFGTQVLMNLPQTVDQNNSLNNVFQIGRTWMHLSLIESHPKAECCCFFRKANKVVAKEIVDDDNKENTEFRIASLKAYKSIPTLLDKKVADTSKERKVPISQTITDSYPNKILVSSSVRENSSRPFLPPMGSHQSPNENDQQMKVEATSKELDYANSFDEISAYNINNFS</sequence>
<dbReference type="Gene3D" id="2.60.200.20">
    <property type="match status" value="1"/>
</dbReference>
<feature type="region of interest" description="Disordered" evidence="4">
    <location>
        <begin position="536"/>
        <end position="564"/>
    </location>
</feature>
<dbReference type="SUPFAM" id="SSF49879">
    <property type="entry name" value="SMAD/FHA domain"/>
    <property type="match status" value="1"/>
</dbReference>
<evidence type="ECO:0000313" key="8">
    <source>
        <dbReference type="Proteomes" id="UP001295684"/>
    </source>
</evidence>
<keyword evidence="8" id="KW-1185">Reference proteome</keyword>
<dbReference type="InterPro" id="IPR008984">
    <property type="entry name" value="SMAD_FHA_dom_sf"/>
</dbReference>
<gene>
    <name evidence="7" type="ORF">ECRASSUSDP1_LOCUS26000</name>
</gene>
<comment type="caution">
    <text evidence="7">The sequence shown here is derived from an EMBL/GenBank/DDBJ whole genome shotgun (WGS) entry which is preliminary data.</text>
</comment>
<dbReference type="SMART" id="SM00240">
    <property type="entry name" value="FHA"/>
    <property type="match status" value="1"/>
</dbReference>
<evidence type="ECO:0000256" key="2">
    <source>
        <dbReference type="ARBA" id="ARBA00022771"/>
    </source>
</evidence>
<organism evidence="7 8">
    <name type="scientific">Euplotes crassus</name>
    <dbReference type="NCBI Taxonomy" id="5936"/>
    <lineage>
        <taxon>Eukaryota</taxon>
        <taxon>Sar</taxon>
        <taxon>Alveolata</taxon>
        <taxon>Ciliophora</taxon>
        <taxon>Intramacronucleata</taxon>
        <taxon>Spirotrichea</taxon>
        <taxon>Hypotrichia</taxon>
        <taxon>Euplotida</taxon>
        <taxon>Euplotidae</taxon>
        <taxon>Moneuplotes</taxon>
    </lineage>
</organism>
<dbReference type="Proteomes" id="UP001295684">
    <property type="component" value="Unassembled WGS sequence"/>
</dbReference>
<dbReference type="SMART" id="SM00744">
    <property type="entry name" value="RINGv"/>
    <property type="match status" value="1"/>
</dbReference>
<evidence type="ECO:0000256" key="3">
    <source>
        <dbReference type="ARBA" id="ARBA00022833"/>
    </source>
</evidence>
<dbReference type="AlphaFoldDB" id="A0AAD2D9F4"/>
<dbReference type="CDD" id="cd00060">
    <property type="entry name" value="FHA"/>
    <property type="match status" value="1"/>
</dbReference>
<dbReference type="PANTHER" id="PTHR46210">
    <property type="entry name" value="FHA DOMAIN-CONTAINING PROTEIN"/>
    <property type="match status" value="1"/>
</dbReference>
<keyword evidence="2" id="KW-0863">Zinc-finger</keyword>
<dbReference type="Gene3D" id="3.30.40.10">
    <property type="entry name" value="Zinc/RING finger domain, C3HC4 (zinc finger)"/>
    <property type="match status" value="1"/>
</dbReference>
<dbReference type="PANTHER" id="PTHR46210:SF1">
    <property type="entry name" value="FHA DOMAIN-CONTAINING PROTEIN"/>
    <property type="match status" value="1"/>
</dbReference>
<evidence type="ECO:0000256" key="1">
    <source>
        <dbReference type="ARBA" id="ARBA00022723"/>
    </source>
</evidence>
<evidence type="ECO:0000313" key="7">
    <source>
        <dbReference type="EMBL" id="CAI2384470.1"/>
    </source>
</evidence>
<name>A0AAD2D9F4_EUPCR</name>
<keyword evidence="1" id="KW-0479">Metal-binding</keyword>
<dbReference type="Pfam" id="PF00498">
    <property type="entry name" value="FHA"/>
    <property type="match status" value="1"/>
</dbReference>
<dbReference type="InterPro" id="IPR013083">
    <property type="entry name" value="Znf_RING/FYVE/PHD"/>
</dbReference>
<evidence type="ECO:0000259" key="6">
    <source>
        <dbReference type="PROSITE" id="PS51292"/>
    </source>
</evidence>
<dbReference type="GO" id="GO:0008270">
    <property type="term" value="F:zinc ion binding"/>
    <property type="evidence" value="ECO:0007669"/>
    <property type="project" value="UniProtKB-KW"/>
</dbReference>
<dbReference type="InterPro" id="IPR000253">
    <property type="entry name" value="FHA_dom"/>
</dbReference>
<evidence type="ECO:0000256" key="4">
    <source>
        <dbReference type="SAM" id="MobiDB-lite"/>
    </source>
</evidence>
<dbReference type="InterPro" id="IPR011016">
    <property type="entry name" value="Znf_RING-CH"/>
</dbReference>
<feature type="domain" description="FHA" evidence="5">
    <location>
        <begin position="376"/>
        <end position="421"/>
    </location>
</feature>
<reference evidence="7" key="1">
    <citation type="submission" date="2023-07" db="EMBL/GenBank/DDBJ databases">
        <authorList>
            <consortium name="AG Swart"/>
            <person name="Singh M."/>
            <person name="Singh A."/>
            <person name="Seah K."/>
            <person name="Emmerich C."/>
        </authorList>
    </citation>
    <scope>NUCLEOTIDE SEQUENCE</scope>
    <source>
        <strain evidence="7">DP1</strain>
    </source>
</reference>
<accession>A0AAD2D9F4</accession>
<protein>
    <submittedName>
        <fullName evidence="7">Uncharacterized protein</fullName>
    </submittedName>
</protein>
<feature type="domain" description="RING-CH-type" evidence="6">
    <location>
        <begin position="235"/>
        <end position="312"/>
    </location>
</feature>
<dbReference type="PROSITE" id="PS50006">
    <property type="entry name" value="FHA_DOMAIN"/>
    <property type="match status" value="1"/>
</dbReference>
<proteinExistence type="predicted"/>
<dbReference type="EMBL" id="CAMPGE010026808">
    <property type="protein sequence ID" value="CAI2384470.1"/>
    <property type="molecule type" value="Genomic_DNA"/>
</dbReference>